<sequence>MERERKRPWARSRAASSSPANGTRRPPSRLSREWSNSLSSGSFLSLSFRPAVGDEECSRCQTSVETENRLLVEFVLVPNAEEVAETGPLQYREASGEDVSAAIARSMPGLAGAGGSLLVALLVEH</sequence>
<feature type="region of interest" description="Disordered" evidence="1">
    <location>
        <begin position="1"/>
        <end position="41"/>
    </location>
</feature>
<reference evidence="2" key="1">
    <citation type="submission" date="2016-03" db="EMBL/GenBank/DDBJ databases">
        <title>Mechanisms controlling the formation of the plant cell surface in tip-growing cells are functionally conserved among land plants.</title>
        <authorList>
            <person name="Honkanen S."/>
            <person name="Jones V.A."/>
            <person name="Morieri G."/>
            <person name="Champion C."/>
            <person name="Hetherington A.J."/>
            <person name="Kelly S."/>
            <person name="Saint-Marcoux D."/>
            <person name="Proust H."/>
            <person name="Prescott H."/>
            <person name="Dolan L."/>
        </authorList>
    </citation>
    <scope>NUCLEOTIDE SEQUENCE [LARGE SCALE GENOMIC DNA]</scope>
    <source>
        <tissue evidence="2">Whole gametophyte</tissue>
    </source>
</reference>
<comment type="caution">
    <text evidence="2">The sequence shown here is derived from an EMBL/GenBank/DDBJ whole genome shotgun (WGS) entry which is preliminary data.</text>
</comment>
<name>A0A176VKQ9_MARPO</name>
<organism evidence="2 3">
    <name type="scientific">Marchantia polymorpha subsp. ruderalis</name>
    <dbReference type="NCBI Taxonomy" id="1480154"/>
    <lineage>
        <taxon>Eukaryota</taxon>
        <taxon>Viridiplantae</taxon>
        <taxon>Streptophyta</taxon>
        <taxon>Embryophyta</taxon>
        <taxon>Marchantiophyta</taxon>
        <taxon>Marchantiopsida</taxon>
        <taxon>Marchantiidae</taxon>
        <taxon>Marchantiales</taxon>
        <taxon>Marchantiaceae</taxon>
        <taxon>Marchantia</taxon>
    </lineage>
</organism>
<evidence type="ECO:0000256" key="1">
    <source>
        <dbReference type="SAM" id="MobiDB-lite"/>
    </source>
</evidence>
<dbReference type="EMBL" id="LVLJ01003403">
    <property type="protein sequence ID" value="OAE21548.1"/>
    <property type="molecule type" value="Genomic_DNA"/>
</dbReference>
<evidence type="ECO:0000313" key="3">
    <source>
        <dbReference type="Proteomes" id="UP000077202"/>
    </source>
</evidence>
<gene>
    <name evidence="2" type="ORF">AXG93_2543s1070</name>
</gene>
<keyword evidence="3" id="KW-1185">Reference proteome</keyword>
<protein>
    <submittedName>
        <fullName evidence="2">Uncharacterized protein</fullName>
    </submittedName>
</protein>
<dbReference type="Proteomes" id="UP000077202">
    <property type="component" value="Unassembled WGS sequence"/>
</dbReference>
<evidence type="ECO:0000313" key="2">
    <source>
        <dbReference type="EMBL" id="OAE21548.1"/>
    </source>
</evidence>
<proteinExistence type="predicted"/>
<accession>A0A176VKQ9</accession>
<feature type="compositionally biased region" description="Low complexity" evidence="1">
    <location>
        <begin position="11"/>
        <end position="20"/>
    </location>
</feature>
<dbReference type="AlphaFoldDB" id="A0A176VKQ9"/>